<proteinExistence type="evidence at transcript level"/>
<reference evidence="11" key="1">
    <citation type="journal article" date="2009" name="Insect Mol. Biol.">
        <title>Analysis of Rickettsia typhi-infected and uninfected cat flea (Ctenocephalides felis) midgut cDNA libraries: deciphering molecular pathways involved in host response to R. typhi infection.</title>
        <authorList>
            <person name="Dreher-Lesnick S.M."/>
            <person name="Ceraul S.M."/>
            <person name="Lesnick S.C."/>
            <person name="Gillespie J.J."/>
            <person name="Anderson J.M."/>
            <person name="Jochim R.C."/>
            <person name="Valenzuela J.G."/>
            <person name="Azad A.F."/>
        </authorList>
    </citation>
    <scope>NUCLEOTIDE SEQUENCE</scope>
    <source>
        <strain evidence="11">CFGFIS2_G03</strain>
        <tissue evidence="11">Midgut</tissue>
    </source>
</reference>
<dbReference type="PRINTS" id="PR00722">
    <property type="entry name" value="CHYMOTRYPSIN"/>
</dbReference>
<name>D0V533_CTEFE</name>
<dbReference type="InterPro" id="IPR033116">
    <property type="entry name" value="TRYPSIN_SER"/>
</dbReference>
<keyword evidence="9" id="KW-0732">Signal</keyword>
<dbReference type="InterPro" id="IPR001314">
    <property type="entry name" value="Peptidase_S1A"/>
</dbReference>
<dbReference type="InterPro" id="IPR009003">
    <property type="entry name" value="Peptidase_S1_PA"/>
</dbReference>
<keyword evidence="4 8" id="KW-0645">Protease</keyword>
<dbReference type="SMART" id="SM00020">
    <property type="entry name" value="Tryp_SPc"/>
    <property type="match status" value="1"/>
</dbReference>
<evidence type="ECO:0000259" key="10">
    <source>
        <dbReference type="PROSITE" id="PS50240"/>
    </source>
</evidence>
<dbReference type="PROSITE" id="PS00135">
    <property type="entry name" value="TRYPSIN_SER"/>
    <property type="match status" value="1"/>
</dbReference>
<dbReference type="Gene3D" id="2.40.10.10">
    <property type="entry name" value="Trypsin-like serine proteases"/>
    <property type="match status" value="1"/>
</dbReference>
<evidence type="ECO:0000256" key="9">
    <source>
        <dbReference type="SAM" id="SignalP"/>
    </source>
</evidence>
<evidence type="ECO:0000256" key="8">
    <source>
        <dbReference type="RuleBase" id="RU363034"/>
    </source>
</evidence>
<dbReference type="PROSITE" id="PS50240">
    <property type="entry name" value="TRYPSIN_DOM"/>
    <property type="match status" value="1"/>
</dbReference>
<evidence type="ECO:0000256" key="2">
    <source>
        <dbReference type="ARBA" id="ARBA00007664"/>
    </source>
</evidence>
<feature type="domain" description="Peptidase S1" evidence="10">
    <location>
        <begin position="27"/>
        <end position="255"/>
    </location>
</feature>
<protein>
    <submittedName>
        <fullName evidence="11">Trypsin</fullName>
    </submittedName>
</protein>
<dbReference type="PANTHER" id="PTHR24276">
    <property type="entry name" value="POLYSERASE-RELATED"/>
    <property type="match status" value="1"/>
</dbReference>
<evidence type="ECO:0000256" key="1">
    <source>
        <dbReference type="ARBA" id="ARBA00004613"/>
    </source>
</evidence>
<feature type="chain" id="PRO_5003017356" evidence="9">
    <location>
        <begin position="22"/>
        <end position="256"/>
    </location>
</feature>
<comment type="similarity">
    <text evidence="2">Belongs to the peptidase S1 family.</text>
</comment>
<dbReference type="PANTHER" id="PTHR24276:SF98">
    <property type="entry name" value="FI18310P1-RELATED"/>
    <property type="match status" value="1"/>
</dbReference>
<keyword evidence="3" id="KW-0964">Secreted</keyword>
<dbReference type="EMBL" id="GU017992">
    <property type="protein sequence ID" value="ACY24331.1"/>
    <property type="molecule type" value="mRNA"/>
</dbReference>
<dbReference type="GO" id="GO:0005576">
    <property type="term" value="C:extracellular region"/>
    <property type="evidence" value="ECO:0007669"/>
    <property type="project" value="UniProtKB-SubCell"/>
</dbReference>
<dbReference type="GO" id="GO:0004252">
    <property type="term" value="F:serine-type endopeptidase activity"/>
    <property type="evidence" value="ECO:0007669"/>
    <property type="project" value="InterPro"/>
</dbReference>
<dbReference type="MEROPS" id="S01.B47"/>
<accession>D0V533</accession>
<evidence type="ECO:0000256" key="5">
    <source>
        <dbReference type="ARBA" id="ARBA00022801"/>
    </source>
</evidence>
<dbReference type="OrthoDB" id="10051896at2759"/>
<feature type="non-terminal residue" evidence="11">
    <location>
        <position position="1"/>
    </location>
</feature>
<evidence type="ECO:0000256" key="3">
    <source>
        <dbReference type="ARBA" id="ARBA00022525"/>
    </source>
</evidence>
<keyword evidence="5 8" id="KW-0378">Hydrolase</keyword>
<comment type="subcellular location">
    <subcellularLocation>
        <location evidence="1">Secreted</location>
    </subcellularLocation>
</comment>
<evidence type="ECO:0000256" key="4">
    <source>
        <dbReference type="ARBA" id="ARBA00022670"/>
    </source>
</evidence>
<sequence>DIVYKMLRFVVLSGIVAISLAAPNNRIVNGNDAKEGQYPYVVSLRGPTGGHTCGASIIDRLWILTAAHCVYGREDLDFSVQYGVTTISQKGDTVVDVDEIIVHKGYNPSNSYINDIALLRLSEPLKYSKFAQPVTLPEANEQTKHNAPATLVGWGINSTTDGVLQTHLQELHYQIVGSKECGDLHFRPIYKEQICAAYPDYDRAQCSGDSGGPLTVDEVQVGIVSWSVKPCAVARFPGVFTQVSFYRDWIKVHTGV</sequence>
<dbReference type="InterPro" id="IPR001254">
    <property type="entry name" value="Trypsin_dom"/>
</dbReference>
<dbReference type="PROSITE" id="PS00134">
    <property type="entry name" value="TRYPSIN_HIS"/>
    <property type="match status" value="1"/>
</dbReference>
<dbReference type="CDD" id="cd00190">
    <property type="entry name" value="Tryp_SPc"/>
    <property type="match status" value="1"/>
</dbReference>
<dbReference type="FunFam" id="2.40.10.10:FF:000047">
    <property type="entry name" value="Trypsin eta"/>
    <property type="match status" value="1"/>
</dbReference>
<dbReference type="GO" id="GO:0016485">
    <property type="term" value="P:protein processing"/>
    <property type="evidence" value="ECO:0007669"/>
    <property type="project" value="UniProtKB-ARBA"/>
</dbReference>
<dbReference type="InterPro" id="IPR050430">
    <property type="entry name" value="Peptidase_S1"/>
</dbReference>
<organism evidence="11">
    <name type="scientific">Ctenocephalides felis</name>
    <name type="common">Cat flea</name>
    <dbReference type="NCBI Taxonomy" id="7515"/>
    <lineage>
        <taxon>Eukaryota</taxon>
        <taxon>Metazoa</taxon>
        <taxon>Ecdysozoa</taxon>
        <taxon>Arthropoda</taxon>
        <taxon>Hexapoda</taxon>
        <taxon>Insecta</taxon>
        <taxon>Pterygota</taxon>
        <taxon>Neoptera</taxon>
        <taxon>Endopterygota</taxon>
        <taxon>Siphonaptera</taxon>
        <taxon>Pulicidae</taxon>
        <taxon>Archaeopsyllinae</taxon>
        <taxon>Ctenocephalides</taxon>
    </lineage>
</organism>
<dbReference type="Pfam" id="PF00089">
    <property type="entry name" value="Trypsin"/>
    <property type="match status" value="1"/>
</dbReference>
<feature type="signal peptide" evidence="9">
    <location>
        <begin position="1"/>
        <end position="21"/>
    </location>
</feature>
<evidence type="ECO:0000256" key="7">
    <source>
        <dbReference type="ARBA" id="ARBA00023157"/>
    </source>
</evidence>
<keyword evidence="6 8" id="KW-0720">Serine protease</keyword>
<evidence type="ECO:0000313" key="11">
    <source>
        <dbReference type="EMBL" id="ACY24331.1"/>
    </source>
</evidence>
<dbReference type="InterPro" id="IPR043504">
    <property type="entry name" value="Peptidase_S1_PA_chymotrypsin"/>
</dbReference>
<evidence type="ECO:0000256" key="6">
    <source>
        <dbReference type="ARBA" id="ARBA00022825"/>
    </source>
</evidence>
<dbReference type="AlphaFoldDB" id="D0V533"/>
<keyword evidence="7" id="KW-1015">Disulfide bond</keyword>
<dbReference type="SUPFAM" id="SSF50494">
    <property type="entry name" value="Trypsin-like serine proteases"/>
    <property type="match status" value="1"/>
</dbReference>
<dbReference type="InterPro" id="IPR018114">
    <property type="entry name" value="TRYPSIN_HIS"/>
</dbReference>